<dbReference type="EMBL" id="JACJVJ010000001">
    <property type="protein sequence ID" value="MBC2776385.1"/>
    <property type="molecule type" value="Genomic_DNA"/>
</dbReference>
<comment type="caution">
    <text evidence="1">The sequence shown here is derived from an EMBL/GenBank/DDBJ whole genome shotgun (WGS) entry which is preliminary data.</text>
</comment>
<dbReference type="Pfam" id="PF09965">
    <property type="entry name" value="DUF2199"/>
    <property type="match status" value="1"/>
</dbReference>
<protein>
    <submittedName>
        <fullName evidence="1">DUF2199 domain-containing protein</fullName>
    </submittedName>
</protein>
<dbReference type="InterPro" id="IPR018697">
    <property type="entry name" value="DUF2199"/>
</dbReference>
<sequence length="204" mass="22698">MSQGRRSLRGRGGLTLFGLGRKRRSAADQLKSGSWHCAQCGADHGWPFDLAAFAPDPWTGPVSYEDNAGLRMKGDFLSEDFCVLGGEYFMIRAVLLIPVQGLEEPFGIGCWSTLSRTNFEKYIEGFDDGTYPDWGPWSGWLCNQLADYVGPDPLAVSVEPRKDRQRALLWVQEDGHPLAVAQDQGITPERVLEIFAYYGHGPKL</sequence>
<evidence type="ECO:0000313" key="1">
    <source>
        <dbReference type="EMBL" id="MBC2776385.1"/>
    </source>
</evidence>
<evidence type="ECO:0000313" key="2">
    <source>
        <dbReference type="Proteomes" id="UP000564378"/>
    </source>
</evidence>
<reference evidence="1 2" key="1">
    <citation type="submission" date="2020-08" db="EMBL/GenBank/DDBJ databases">
        <title>Draft genome sequence of Parasphingopyxis sp. GrpM-11.</title>
        <authorList>
            <person name="Oh J."/>
            <person name="Roh D.-H."/>
        </authorList>
    </citation>
    <scope>NUCLEOTIDE SEQUENCE [LARGE SCALE GENOMIC DNA]</scope>
    <source>
        <strain evidence="1 2">GrpM-11</strain>
    </source>
</reference>
<dbReference type="Proteomes" id="UP000564378">
    <property type="component" value="Unassembled WGS sequence"/>
</dbReference>
<organism evidence="1 2">
    <name type="scientific">Parasphingopyxis marina</name>
    <dbReference type="NCBI Taxonomy" id="2761622"/>
    <lineage>
        <taxon>Bacteria</taxon>
        <taxon>Pseudomonadati</taxon>
        <taxon>Pseudomonadota</taxon>
        <taxon>Alphaproteobacteria</taxon>
        <taxon>Sphingomonadales</taxon>
        <taxon>Sphingomonadaceae</taxon>
        <taxon>Parasphingopyxis</taxon>
    </lineage>
</organism>
<name>A0A842HTX3_9SPHN</name>
<proteinExistence type="predicted"/>
<accession>A0A842HTX3</accession>
<dbReference type="RefSeq" id="WP_185800939.1">
    <property type="nucleotide sequence ID" value="NZ_JACJVJ010000001.1"/>
</dbReference>
<keyword evidence="2" id="KW-1185">Reference proteome</keyword>
<dbReference type="AlphaFoldDB" id="A0A842HTX3"/>
<gene>
    <name evidence="1" type="ORF">H6P80_02005</name>
</gene>